<protein>
    <submittedName>
        <fullName evidence="1">Uncharacterized protein</fullName>
    </submittedName>
</protein>
<keyword evidence="2" id="KW-1185">Reference proteome</keyword>
<comment type="caution">
    <text evidence="1">The sequence shown here is derived from an EMBL/GenBank/DDBJ whole genome shotgun (WGS) entry which is preliminary data.</text>
</comment>
<evidence type="ECO:0000313" key="1">
    <source>
        <dbReference type="EMBL" id="TQN27489.1"/>
    </source>
</evidence>
<organism evidence="1 2">
    <name type="scientific">Haloactinospora alba</name>
    <dbReference type="NCBI Taxonomy" id="405555"/>
    <lineage>
        <taxon>Bacteria</taxon>
        <taxon>Bacillati</taxon>
        <taxon>Actinomycetota</taxon>
        <taxon>Actinomycetes</taxon>
        <taxon>Streptosporangiales</taxon>
        <taxon>Nocardiopsidaceae</taxon>
        <taxon>Haloactinospora</taxon>
    </lineage>
</organism>
<name>A0A543N6N2_9ACTN</name>
<proteinExistence type="predicted"/>
<dbReference type="AlphaFoldDB" id="A0A543N6N2"/>
<reference evidence="1 2" key="1">
    <citation type="submission" date="2019-06" db="EMBL/GenBank/DDBJ databases">
        <title>Sequencing the genomes of 1000 actinobacteria strains.</title>
        <authorList>
            <person name="Klenk H.-P."/>
        </authorList>
    </citation>
    <scope>NUCLEOTIDE SEQUENCE [LARGE SCALE GENOMIC DNA]</scope>
    <source>
        <strain evidence="1 2">DSM 45015</strain>
    </source>
</reference>
<dbReference type="EMBL" id="VFQC01000003">
    <property type="protein sequence ID" value="TQN27489.1"/>
    <property type="molecule type" value="Genomic_DNA"/>
</dbReference>
<accession>A0A543N6N2</accession>
<gene>
    <name evidence="1" type="ORF">FHX37_4209</name>
</gene>
<sequence>MTVRELHEFLGGYLSECGDAPVLLREVGYEAAMMPLPELDIESTESGTVAVLATREP</sequence>
<dbReference type="RefSeq" id="WP_170181663.1">
    <property type="nucleotide sequence ID" value="NZ_VFQC01000003.1"/>
</dbReference>
<evidence type="ECO:0000313" key="2">
    <source>
        <dbReference type="Proteomes" id="UP000317422"/>
    </source>
</evidence>
<dbReference type="Proteomes" id="UP000317422">
    <property type="component" value="Unassembled WGS sequence"/>
</dbReference>